<dbReference type="FunFam" id="1.10.10.10:FF:000278">
    <property type="entry name" value="Forkhead box protein H1"/>
    <property type="match status" value="1"/>
</dbReference>
<organism evidence="10 11">
    <name type="scientific">Pleurodeles waltl</name>
    <name type="common">Iberian ribbed newt</name>
    <dbReference type="NCBI Taxonomy" id="8319"/>
    <lineage>
        <taxon>Eukaryota</taxon>
        <taxon>Metazoa</taxon>
        <taxon>Chordata</taxon>
        <taxon>Craniata</taxon>
        <taxon>Vertebrata</taxon>
        <taxon>Euteleostomi</taxon>
        <taxon>Amphibia</taxon>
        <taxon>Batrachia</taxon>
        <taxon>Caudata</taxon>
        <taxon>Salamandroidea</taxon>
        <taxon>Salamandridae</taxon>
        <taxon>Pleurodelinae</taxon>
        <taxon>Pleurodeles</taxon>
    </lineage>
</organism>
<keyword evidence="5" id="KW-0804">Transcription</keyword>
<dbReference type="GO" id="GO:0007179">
    <property type="term" value="P:transforming growth factor beta receptor signaling pathway"/>
    <property type="evidence" value="ECO:0007669"/>
    <property type="project" value="TreeGrafter"/>
</dbReference>
<feature type="DNA-binding region" description="Fork-head" evidence="7">
    <location>
        <begin position="88"/>
        <end position="166"/>
    </location>
</feature>
<dbReference type="GO" id="GO:0000976">
    <property type="term" value="F:transcription cis-regulatory region binding"/>
    <property type="evidence" value="ECO:0007669"/>
    <property type="project" value="TreeGrafter"/>
</dbReference>
<accession>A0AAV7V522</accession>
<evidence type="ECO:0000313" key="11">
    <source>
        <dbReference type="Proteomes" id="UP001066276"/>
    </source>
</evidence>
<keyword evidence="2" id="KW-0805">Transcription regulation</keyword>
<dbReference type="CDD" id="cd20022">
    <property type="entry name" value="FH_FOXH"/>
    <property type="match status" value="1"/>
</dbReference>
<dbReference type="PROSITE" id="PS50039">
    <property type="entry name" value="FORK_HEAD_3"/>
    <property type="match status" value="1"/>
</dbReference>
<keyword evidence="6 7" id="KW-0539">Nucleus</keyword>
<dbReference type="PANTHER" id="PTHR47316">
    <property type="entry name" value="FORKHEAD BOX PROTEIN H1"/>
    <property type="match status" value="1"/>
</dbReference>
<feature type="region of interest" description="Disordered" evidence="8">
    <location>
        <begin position="320"/>
        <end position="344"/>
    </location>
</feature>
<comment type="subcellular location">
    <subcellularLocation>
        <location evidence="1 7">Nucleus</location>
    </subcellularLocation>
</comment>
<dbReference type="InterPro" id="IPR052327">
    <property type="entry name" value="Activin_resp_transcr_regulator"/>
</dbReference>
<dbReference type="GO" id="GO:0046332">
    <property type="term" value="F:SMAD binding"/>
    <property type="evidence" value="ECO:0007669"/>
    <property type="project" value="UniProtKB-ARBA"/>
</dbReference>
<dbReference type="GO" id="GO:0001228">
    <property type="term" value="F:DNA-binding transcription activator activity, RNA polymerase II-specific"/>
    <property type="evidence" value="ECO:0007669"/>
    <property type="project" value="TreeGrafter"/>
</dbReference>
<feature type="compositionally biased region" description="Basic and acidic residues" evidence="8">
    <location>
        <begin position="396"/>
        <end position="406"/>
    </location>
</feature>
<evidence type="ECO:0000256" key="5">
    <source>
        <dbReference type="ARBA" id="ARBA00023163"/>
    </source>
</evidence>
<dbReference type="EMBL" id="JANPWB010000004">
    <property type="protein sequence ID" value="KAJ1195077.1"/>
    <property type="molecule type" value="Genomic_DNA"/>
</dbReference>
<evidence type="ECO:0000256" key="1">
    <source>
        <dbReference type="ARBA" id="ARBA00004123"/>
    </source>
</evidence>
<dbReference type="SUPFAM" id="SSF46785">
    <property type="entry name" value="Winged helix' DNA-binding domain"/>
    <property type="match status" value="1"/>
</dbReference>
<dbReference type="AlphaFoldDB" id="A0AAV7V522"/>
<dbReference type="InterPro" id="IPR047511">
    <property type="entry name" value="FH_FOXH1"/>
</dbReference>
<dbReference type="Pfam" id="PF00250">
    <property type="entry name" value="Forkhead"/>
    <property type="match status" value="1"/>
</dbReference>
<dbReference type="PRINTS" id="PR00053">
    <property type="entry name" value="FORKHEAD"/>
</dbReference>
<dbReference type="InterPro" id="IPR036390">
    <property type="entry name" value="WH_DNA-bd_sf"/>
</dbReference>
<proteinExistence type="predicted"/>
<gene>
    <name evidence="10" type="ORF">NDU88_004360</name>
</gene>
<evidence type="ECO:0000259" key="9">
    <source>
        <dbReference type="PROSITE" id="PS50039"/>
    </source>
</evidence>
<dbReference type="GO" id="GO:0032444">
    <property type="term" value="C:activin responsive factor complex"/>
    <property type="evidence" value="ECO:0007669"/>
    <property type="project" value="UniProtKB-ARBA"/>
</dbReference>
<dbReference type="PANTHER" id="PTHR47316:SF1">
    <property type="entry name" value="FORKHEAD BOX PROTEIN H1"/>
    <property type="match status" value="1"/>
</dbReference>
<dbReference type="SMART" id="SM00339">
    <property type="entry name" value="FH"/>
    <property type="match status" value="1"/>
</dbReference>
<dbReference type="Gene3D" id="1.10.10.10">
    <property type="entry name" value="Winged helix-like DNA-binding domain superfamily/Winged helix DNA-binding domain"/>
    <property type="match status" value="1"/>
</dbReference>
<evidence type="ECO:0000256" key="7">
    <source>
        <dbReference type="PROSITE-ProRule" id="PRU00089"/>
    </source>
</evidence>
<evidence type="ECO:0000256" key="3">
    <source>
        <dbReference type="ARBA" id="ARBA00023125"/>
    </source>
</evidence>
<evidence type="ECO:0000256" key="6">
    <source>
        <dbReference type="ARBA" id="ARBA00023242"/>
    </source>
</evidence>
<dbReference type="GO" id="GO:0001702">
    <property type="term" value="P:gastrulation with mouth forming second"/>
    <property type="evidence" value="ECO:0007669"/>
    <property type="project" value="UniProtKB-ARBA"/>
</dbReference>
<evidence type="ECO:0000256" key="4">
    <source>
        <dbReference type="ARBA" id="ARBA00023159"/>
    </source>
</evidence>
<comment type="caution">
    <text evidence="10">The sequence shown here is derived from an EMBL/GenBank/DDBJ whole genome shotgun (WGS) entry which is preliminary data.</text>
</comment>
<keyword evidence="4" id="KW-0010">Activator</keyword>
<sequence length="538" mass="60629">MYTPLYYGYPFFSTAAGYPSPEIQHAMCTMEKATDFKPIEKLNMHSENDLPSVRCSAGEIEGKQAGCLGEEIHANKIKRKKNYQRHAKPPYTYLAMIALVIQNSPEKKLKLSQIVKDIATLFPFFKGDYQGWKDSIRHNLSFNDCFQKVLKDPGKPQSKGNFWTVDVSRIPLELLKLQNTATSRKDAAVFARDLAPYIFNGWKYTGGENPHHNQENQFPLGTSRFQENDSYLKSNVAKSTNPFMIESLLNHLPEMGFNSKISGLEKPFQSMESRQYMNNGRDFPMVPYPHISTQYGLPLNSLPTNSLVLNANEFQAMSYRPPSASLPPPSSPGFSASTPNNRRTFSSASSISAISLSSISDDEKDCLNQQMQTKVCTRPNKRPRVQETSDESDCDSGSRSDSEDARTVPQIDPLHKTQHQPWELPTSYTKCVPPNVVAPPNMHLTIPFPTLPYYSYRPVTCMSPAYWSLTSSPCTPQQQSHQSQLPANLDNMLQSMPPNKSVYDVWRSHPGDVINPAFFYQQFAPVATNVSGPNQNFY</sequence>
<keyword evidence="11" id="KW-1185">Reference proteome</keyword>
<evidence type="ECO:0000256" key="2">
    <source>
        <dbReference type="ARBA" id="ARBA00023015"/>
    </source>
</evidence>
<evidence type="ECO:0000313" key="10">
    <source>
        <dbReference type="EMBL" id="KAJ1195077.1"/>
    </source>
</evidence>
<dbReference type="PROSITE" id="PS00658">
    <property type="entry name" value="FORK_HEAD_2"/>
    <property type="match status" value="1"/>
</dbReference>
<dbReference type="InterPro" id="IPR036388">
    <property type="entry name" value="WH-like_DNA-bd_sf"/>
</dbReference>
<dbReference type="InterPro" id="IPR001766">
    <property type="entry name" value="Fork_head_dom"/>
</dbReference>
<feature type="domain" description="Fork-head" evidence="9">
    <location>
        <begin position="88"/>
        <end position="166"/>
    </location>
</feature>
<feature type="region of interest" description="Disordered" evidence="8">
    <location>
        <begin position="374"/>
        <end position="422"/>
    </location>
</feature>
<dbReference type="InterPro" id="IPR030456">
    <property type="entry name" value="TF_fork_head_CS_2"/>
</dbReference>
<keyword evidence="3 7" id="KW-0238">DNA-binding</keyword>
<evidence type="ECO:0000256" key="8">
    <source>
        <dbReference type="SAM" id="MobiDB-lite"/>
    </source>
</evidence>
<protein>
    <recommendedName>
        <fullName evidence="9">Fork-head domain-containing protein</fullName>
    </recommendedName>
</protein>
<dbReference type="Proteomes" id="UP001066276">
    <property type="component" value="Chromosome 2_2"/>
</dbReference>
<name>A0AAV7V522_PLEWA</name>
<reference evidence="10" key="1">
    <citation type="journal article" date="2022" name="bioRxiv">
        <title>Sequencing and chromosome-scale assembly of the giantPleurodeles waltlgenome.</title>
        <authorList>
            <person name="Brown T."/>
            <person name="Elewa A."/>
            <person name="Iarovenko S."/>
            <person name="Subramanian E."/>
            <person name="Araus A.J."/>
            <person name="Petzold A."/>
            <person name="Susuki M."/>
            <person name="Suzuki K.-i.T."/>
            <person name="Hayashi T."/>
            <person name="Toyoda A."/>
            <person name="Oliveira C."/>
            <person name="Osipova E."/>
            <person name="Leigh N.D."/>
            <person name="Simon A."/>
            <person name="Yun M.H."/>
        </authorList>
    </citation>
    <scope>NUCLEOTIDE SEQUENCE</scope>
    <source>
        <strain evidence="10">20211129_DDA</strain>
        <tissue evidence="10">Liver</tissue>
    </source>
</reference>